<feature type="region of interest" description="Disordered" evidence="1">
    <location>
        <begin position="60"/>
        <end position="83"/>
    </location>
</feature>
<feature type="compositionally biased region" description="Basic and acidic residues" evidence="1">
    <location>
        <begin position="70"/>
        <end position="83"/>
    </location>
</feature>
<protein>
    <submittedName>
        <fullName evidence="2">Uncharacterized protein</fullName>
    </submittedName>
</protein>
<dbReference type="Proteomes" id="UP001324287">
    <property type="component" value="Chromosome"/>
</dbReference>
<proteinExistence type="predicted"/>
<evidence type="ECO:0000256" key="1">
    <source>
        <dbReference type="SAM" id="MobiDB-lite"/>
    </source>
</evidence>
<reference evidence="2 3" key="1">
    <citation type="submission" date="2023-12" db="EMBL/GenBank/DDBJ databases">
        <title>Blastococcus brunescens sp. nov., an actonobacterium isolated from sandstone collected in sahara desert.</title>
        <authorList>
            <person name="Gtari M."/>
            <person name="Ghodhbane F."/>
        </authorList>
    </citation>
    <scope>NUCLEOTIDE SEQUENCE [LARGE SCALE GENOMIC DNA]</scope>
    <source>
        <strain evidence="2 3">BMG 8361</strain>
    </source>
</reference>
<sequence length="83" mass="9347">MLVNGRVVKYAHELVGIDLAPVRREIESTIDHLKGACGEDAWQQGMFPDRPEAEAEILANPYQYSDYEDESKRAGGEERVLGR</sequence>
<evidence type="ECO:0000313" key="3">
    <source>
        <dbReference type="Proteomes" id="UP001324287"/>
    </source>
</evidence>
<gene>
    <name evidence="2" type="ORF">U6N30_15950</name>
</gene>
<organism evidence="2 3">
    <name type="scientific">Blastococcus brunescens</name>
    <dbReference type="NCBI Taxonomy" id="1564165"/>
    <lineage>
        <taxon>Bacteria</taxon>
        <taxon>Bacillati</taxon>
        <taxon>Actinomycetota</taxon>
        <taxon>Actinomycetes</taxon>
        <taxon>Geodermatophilales</taxon>
        <taxon>Geodermatophilaceae</taxon>
        <taxon>Blastococcus</taxon>
    </lineage>
</organism>
<accession>A0ABZ1B7F2</accession>
<name>A0ABZ1B7F2_9ACTN</name>
<keyword evidence="3" id="KW-1185">Reference proteome</keyword>
<dbReference type="EMBL" id="CP141261">
    <property type="protein sequence ID" value="WRL66742.1"/>
    <property type="molecule type" value="Genomic_DNA"/>
</dbReference>
<evidence type="ECO:0000313" key="2">
    <source>
        <dbReference type="EMBL" id="WRL66742.1"/>
    </source>
</evidence>
<dbReference type="RefSeq" id="WP_324278054.1">
    <property type="nucleotide sequence ID" value="NZ_CP141261.1"/>
</dbReference>